<dbReference type="EMBL" id="FWXT01000001">
    <property type="protein sequence ID" value="SMC44082.1"/>
    <property type="molecule type" value="Genomic_DNA"/>
</dbReference>
<dbReference type="Proteomes" id="UP000192756">
    <property type="component" value="Unassembled WGS sequence"/>
</dbReference>
<evidence type="ECO:0008006" key="4">
    <source>
        <dbReference type="Google" id="ProtNLM"/>
    </source>
</evidence>
<feature type="chain" id="PRO_5012551686" description="Lipocalin-like domain-containing protein" evidence="1">
    <location>
        <begin position="21"/>
        <end position="148"/>
    </location>
</feature>
<dbReference type="RefSeq" id="WP_084236766.1">
    <property type="nucleotide sequence ID" value="NZ_FWXT01000001.1"/>
</dbReference>
<evidence type="ECO:0000313" key="3">
    <source>
        <dbReference type="Proteomes" id="UP000192756"/>
    </source>
</evidence>
<dbReference type="STRING" id="151894.SAMN04488524_0422"/>
<evidence type="ECO:0000313" key="2">
    <source>
        <dbReference type="EMBL" id="SMC44082.1"/>
    </source>
</evidence>
<reference evidence="3" key="1">
    <citation type="submission" date="2017-04" db="EMBL/GenBank/DDBJ databases">
        <authorList>
            <person name="Varghese N."/>
            <person name="Submissions S."/>
        </authorList>
    </citation>
    <scope>NUCLEOTIDE SEQUENCE [LARGE SCALE GENOMIC DNA]</scope>
    <source>
        <strain evidence="3">DSM 12126</strain>
    </source>
</reference>
<dbReference type="OrthoDB" id="9881747at2"/>
<organism evidence="2 3">
    <name type="scientific">Pedobacter africanus</name>
    <dbReference type="NCBI Taxonomy" id="151894"/>
    <lineage>
        <taxon>Bacteria</taxon>
        <taxon>Pseudomonadati</taxon>
        <taxon>Bacteroidota</taxon>
        <taxon>Sphingobacteriia</taxon>
        <taxon>Sphingobacteriales</taxon>
        <taxon>Sphingobacteriaceae</taxon>
        <taxon>Pedobacter</taxon>
    </lineage>
</organism>
<gene>
    <name evidence="2" type="ORF">SAMN04488524_0422</name>
</gene>
<name>A0A1W1Z6Z8_9SPHI</name>
<keyword evidence="3" id="KW-1185">Reference proteome</keyword>
<accession>A0A1W1Z6Z8</accession>
<dbReference type="AlphaFoldDB" id="A0A1W1Z6Z8"/>
<sequence length="148" mass="16599">MKKKIILLILCLGIAIALHGQTNFTGSWKLKQILQVAGPEYSNAMAEALVIKQTADSVWTGKRGLAMNGTKLVFFGDENRKMVKSFSWAADKKSFKVTTVIYMPGNDKEIDLTREDTYSMVGVELVLQRKSIESNSESWETKGIYTKE</sequence>
<keyword evidence="1" id="KW-0732">Signal</keyword>
<proteinExistence type="predicted"/>
<feature type="signal peptide" evidence="1">
    <location>
        <begin position="1"/>
        <end position="20"/>
    </location>
</feature>
<protein>
    <recommendedName>
        <fullName evidence="4">Lipocalin-like domain-containing protein</fullName>
    </recommendedName>
</protein>
<evidence type="ECO:0000256" key="1">
    <source>
        <dbReference type="SAM" id="SignalP"/>
    </source>
</evidence>